<dbReference type="InterPro" id="IPR000595">
    <property type="entry name" value="cNMP-bd_dom"/>
</dbReference>
<dbReference type="Gene3D" id="3.10.580.10">
    <property type="entry name" value="CBS-domain"/>
    <property type="match status" value="1"/>
</dbReference>
<dbReference type="InterPro" id="IPR018821">
    <property type="entry name" value="DUF294_put_nucleoTrafse_sb-bd"/>
</dbReference>
<dbReference type="InterPro" id="IPR046342">
    <property type="entry name" value="CBS_dom_sf"/>
</dbReference>
<evidence type="ECO:0000256" key="2">
    <source>
        <dbReference type="PROSITE-ProRule" id="PRU00703"/>
    </source>
</evidence>
<dbReference type="CDD" id="cd00038">
    <property type="entry name" value="CAP_ED"/>
    <property type="match status" value="1"/>
</dbReference>
<dbReference type="Proteomes" id="UP000811844">
    <property type="component" value="Unassembled WGS sequence"/>
</dbReference>
<gene>
    <name evidence="4" type="ORF">G3R48_13125</name>
</gene>
<feature type="domain" description="CBS" evidence="3">
    <location>
        <begin position="227"/>
        <end position="283"/>
    </location>
</feature>
<dbReference type="InterPro" id="IPR005105">
    <property type="entry name" value="GlnD_Uridyltrans_N"/>
</dbReference>
<dbReference type="PANTHER" id="PTHR43080">
    <property type="entry name" value="CBS DOMAIN-CONTAINING PROTEIN CBSX3, MITOCHONDRIAL"/>
    <property type="match status" value="1"/>
</dbReference>
<dbReference type="InterPro" id="IPR018490">
    <property type="entry name" value="cNMP-bd_dom_sf"/>
</dbReference>
<sequence>MDESLIPNIVDFIGQIDPFNLLPASVLKDVASCISITYLGRGDQIQFSEDSNEQYLYIIRTGSMEQRKPDGVLRSKMGPEDLFGFTFLAPLKNAREGYTATAIENTLLYLVPHSKLQKLTKKHQEFSESISSGAQSRLRSALNVVWSNKDKGLFLKKVSDVAHSQVAVVDVDMSIQQVAKEMRDTCRSFTAVVKQQGKIVGLITDRDLTKRVIADGVDIQLPVSKVMTSPAITISPDDLVFKAASLMMEYNIRSLPIAKGDEVIGLLTSSHLVQKHRMQAIFLIEKLKYSETVEALAQLTPERQAIFEALVEGKVNSEIIGQLMTMIMDGYNRRLLQMAEDKFGPPPCDFNWIVAGSHARNEIHMLSDQDSALILTNSATDEDKAYFAKFAQFVTDSLDLCGFPNCSGHYMASNTKWCQTLSVWKEFYSKWVSNPQYSMLMNVSVFLEVRSLYGNESLSAELQKHLHQLIQDERQFLPSLVNDAVRVQPPLGIFNKLVLEKGGNNTQTLNIKKYALNLIVDLARIYGLAVGCSGSGTRERFEYAVEKKLLVENDFKDIIEAFYFLTQVRFDHQLTSLRAGLVPDNHMDPSMISSFERKHLKDVFRIISNMQEASKLRFSHY</sequence>
<dbReference type="SMART" id="SM00116">
    <property type="entry name" value="CBS"/>
    <property type="match status" value="2"/>
</dbReference>
<dbReference type="Pfam" id="PF00571">
    <property type="entry name" value="CBS"/>
    <property type="match status" value="2"/>
</dbReference>
<accession>A0ABS5I6A3</accession>
<dbReference type="PANTHER" id="PTHR43080:SF2">
    <property type="entry name" value="CBS DOMAIN-CONTAINING PROTEIN"/>
    <property type="match status" value="1"/>
</dbReference>
<reference evidence="4 5" key="1">
    <citation type="submission" date="2020-02" db="EMBL/GenBank/DDBJ databases">
        <title>Shewanella WXL01 sp. nov., a marine bacterium isolated from green algae in Luhuitou Fringing Reef (Northern South China Sea).</title>
        <authorList>
            <person name="Wang X."/>
        </authorList>
    </citation>
    <scope>NUCLEOTIDE SEQUENCE [LARGE SCALE GENOMIC DNA]</scope>
    <source>
        <strain evidence="4 5">MCCC 1A01895</strain>
    </source>
</reference>
<dbReference type="InterPro" id="IPR051257">
    <property type="entry name" value="Diverse_CBS-Domain"/>
</dbReference>
<feature type="domain" description="CBS" evidence="3">
    <location>
        <begin position="162"/>
        <end position="219"/>
    </location>
</feature>
<name>A0ABS5I6A3_9GAMM</name>
<proteinExistence type="predicted"/>
<dbReference type="Pfam" id="PF03445">
    <property type="entry name" value="DUF294"/>
    <property type="match status" value="1"/>
</dbReference>
<dbReference type="EMBL" id="JAAIKR010000013">
    <property type="protein sequence ID" value="MBR9728920.1"/>
    <property type="molecule type" value="Genomic_DNA"/>
</dbReference>
<evidence type="ECO:0000313" key="4">
    <source>
        <dbReference type="EMBL" id="MBR9728920.1"/>
    </source>
</evidence>
<keyword evidence="5" id="KW-1185">Reference proteome</keyword>
<organism evidence="4 5">
    <name type="scientific">Shewanella intestini</name>
    <dbReference type="NCBI Taxonomy" id="2017544"/>
    <lineage>
        <taxon>Bacteria</taxon>
        <taxon>Pseudomonadati</taxon>
        <taxon>Pseudomonadota</taxon>
        <taxon>Gammaproteobacteria</taxon>
        <taxon>Alteromonadales</taxon>
        <taxon>Shewanellaceae</taxon>
        <taxon>Shewanella</taxon>
    </lineage>
</organism>
<dbReference type="RefSeq" id="WP_153665379.1">
    <property type="nucleotide sequence ID" value="NZ_JAAIKR010000013.1"/>
</dbReference>
<evidence type="ECO:0000313" key="5">
    <source>
        <dbReference type="Proteomes" id="UP000811844"/>
    </source>
</evidence>
<dbReference type="SUPFAM" id="SSF51206">
    <property type="entry name" value="cAMP-binding domain-like"/>
    <property type="match status" value="1"/>
</dbReference>
<evidence type="ECO:0000256" key="1">
    <source>
        <dbReference type="ARBA" id="ARBA00023122"/>
    </source>
</evidence>
<protein>
    <submittedName>
        <fullName evidence="4">CBS domain-containing protein</fullName>
    </submittedName>
</protein>
<evidence type="ECO:0000259" key="3">
    <source>
        <dbReference type="PROSITE" id="PS51371"/>
    </source>
</evidence>
<dbReference type="SUPFAM" id="SSF54631">
    <property type="entry name" value="CBS-domain pair"/>
    <property type="match status" value="1"/>
</dbReference>
<dbReference type="InterPro" id="IPR014710">
    <property type="entry name" value="RmlC-like_jellyroll"/>
</dbReference>
<comment type="caution">
    <text evidence="4">The sequence shown here is derived from an EMBL/GenBank/DDBJ whole genome shotgun (WGS) entry which is preliminary data.</text>
</comment>
<dbReference type="Gene3D" id="2.60.120.10">
    <property type="entry name" value="Jelly Rolls"/>
    <property type="match status" value="1"/>
</dbReference>
<keyword evidence="1 2" id="KW-0129">CBS domain</keyword>
<dbReference type="CDD" id="cd05401">
    <property type="entry name" value="NT_GlnE_GlnD_like"/>
    <property type="match status" value="1"/>
</dbReference>
<dbReference type="PROSITE" id="PS51371">
    <property type="entry name" value="CBS"/>
    <property type="match status" value="2"/>
</dbReference>
<dbReference type="Pfam" id="PF10335">
    <property type="entry name" value="DUF294_C"/>
    <property type="match status" value="1"/>
</dbReference>
<dbReference type="InterPro" id="IPR000644">
    <property type="entry name" value="CBS_dom"/>
</dbReference>
<dbReference type="Pfam" id="PF00027">
    <property type="entry name" value="cNMP_binding"/>
    <property type="match status" value="1"/>
</dbReference>